<keyword evidence="2" id="KW-1133">Transmembrane helix</keyword>
<feature type="transmembrane region" description="Helical" evidence="2">
    <location>
        <begin position="299"/>
        <end position="322"/>
    </location>
</feature>
<reference evidence="3 4" key="1">
    <citation type="journal article" date="2020" name="G3 (Bethesda)">
        <title>Genetic Underpinnings of Host Manipulation by Ophiocordyceps as Revealed by Comparative Transcriptomics.</title>
        <authorList>
            <person name="Will I."/>
            <person name="Das B."/>
            <person name="Trinh T."/>
            <person name="Brachmann A."/>
            <person name="Ohm R.A."/>
            <person name="de Bekker C."/>
        </authorList>
    </citation>
    <scope>NUCLEOTIDE SEQUENCE [LARGE SCALE GENOMIC DNA]</scope>
    <source>
        <strain evidence="3 4">EC05</strain>
    </source>
</reference>
<keyword evidence="2" id="KW-0472">Membrane</keyword>
<evidence type="ECO:0000256" key="1">
    <source>
        <dbReference type="SAM" id="MobiDB-lite"/>
    </source>
</evidence>
<dbReference type="AlphaFoldDB" id="A0A8H4QBF5"/>
<dbReference type="OrthoDB" id="4923343at2759"/>
<feature type="transmembrane region" description="Helical" evidence="2">
    <location>
        <begin position="190"/>
        <end position="208"/>
    </location>
</feature>
<dbReference type="EMBL" id="JAACLJ010000001">
    <property type="protein sequence ID" value="KAF4594429.1"/>
    <property type="molecule type" value="Genomic_DNA"/>
</dbReference>
<feature type="transmembrane region" description="Helical" evidence="2">
    <location>
        <begin position="328"/>
        <end position="348"/>
    </location>
</feature>
<accession>A0A8H4QBF5</accession>
<feature type="transmembrane region" description="Helical" evidence="2">
    <location>
        <begin position="399"/>
        <end position="419"/>
    </location>
</feature>
<feature type="transmembrane region" description="Helical" evidence="2">
    <location>
        <begin position="274"/>
        <end position="292"/>
    </location>
</feature>
<feature type="transmembrane region" description="Helical" evidence="2">
    <location>
        <begin position="58"/>
        <end position="78"/>
    </location>
</feature>
<organism evidence="3 4">
    <name type="scientific">Ophiocordyceps camponoti-floridani</name>
    <dbReference type="NCBI Taxonomy" id="2030778"/>
    <lineage>
        <taxon>Eukaryota</taxon>
        <taxon>Fungi</taxon>
        <taxon>Dikarya</taxon>
        <taxon>Ascomycota</taxon>
        <taxon>Pezizomycotina</taxon>
        <taxon>Sordariomycetes</taxon>
        <taxon>Hypocreomycetidae</taxon>
        <taxon>Hypocreales</taxon>
        <taxon>Ophiocordycipitaceae</taxon>
        <taxon>Ophiocordyceps</taxon>
    </lineage>
</organism>
<feature type="region of interest" description="Disordered" evidence="1">
    <location>
        <begin position="28"/>
        <end position="51"/>
    </location>
</feature>
<evidence type="ECO:0000256" key="2">
    <source>
        <dbReference type="SAM" id="Phobius"/>
    </source>
</evidence>
<keyword evidence="2" id="KW-0812">Transmembrane</keyword>
<evidence type="ECO:0000313" key="3">
    <source>
        <dbReference type="EMBL" id="KAF4594429.1"/>
    </source>
</evidence>
<proteinExistence type="predicted"/>
<feature type="transmembrane region" description="Helical" evidence="2">
    <location>
        <begin position="369"/>
        <end position="393"/>
    </location>
</feature>
<dbReference type="Proteomes" id="UP000562929">
    <property type="component" value="Unassembled WGS sequence"/>
</dbReference>
<name>A0A8H4QBF5_9HYPO</name>
<protein>
    <submittedName>
        <fullName evidence="3">Retinol dehydrogenase protein</fullName>
    </submittedName>
</protein>
<gene>
    <name evidence="3" type="ORF">GQ602_000042</name>
</gene>
<keyword evidence="4" id="KW-1185">Reference proteome</keyword>
<evidence type="ECO:0000313" key="4">
    <source>
        <dbReference type="Proteomes" id="UP000562929"/>
    </source>
</evidence>
<comment type="caution">
    <text evidence="3">The sequence shown here is derived from an EMBL/GenBank/DDBJ whole genome shotgun (WGS) entry which is preliminary data.</text>
</comment>
<feature type="compositionally biased region" description="Basic and acidic residues" evidence="1">
    <location>
        <begin position="30"/>
        <end position="43"/>
    </location>
</feature>
<feature type="transmembrane region" description="Helical" evidence="2">
    <location>
        <begin position="137"/>
        <end position="161"/>
    </location>
</feature>
<sequence>MASLTRRLPRQAGPVEVKTVKLSTTLISDETSRKEHAQQEQRQRQKPPPLTDFGDSRIVTFWLLTIGSTLSFVLWVVAATHVSHTSVRTRRQQVDSKTIMTTNSTSVLGFSPSPALDDALTLASSLKAENANVSIDIWFAVALTAALDAIAVVLTFNGLLIRRFHYAVSQRVMFVASAMSYGALQRHGLVGRHPLAAVVVGLGLYLLFDRALDRFELLVPTASLKAASRWGSLQRYSADLSIVEMSWPRASFLAACVGGFGLSLTMAVPSPWSALVPILHILFESVFLSAMGAKRTARYLVLCSPVFFATICVHWGVSALVTAPRLAIRPWVFVSLVLVGRGLLDLLLKTSLRHRAELRWARSEALVSTRILVILCIGLVTLHHVGTGIVTYIKPTMVLAIYGLNGAGFLAVASYNVAFNLKVG</sequence>